<evidence type="ECO:0000256" key="4">
    <source>
        <dbReference type="ARBA" id="ARBA00022801"/>
    </source>
</evidence>
<keyword evidence="2" id="KW-0645">Protease</keyword>
<dbReference type="Pfam" id="PF04002">
    <property type="entry name" value="RadC"/>
    <property type="match status" value="1"/>
</dbReference>
<proteinExistence type="inferred from homology"/>
<evidence type="ECO:0000256" key="3">
    <source>
        <dbReference type="ARBA" id="ARBA00022723"/>
    </source>
</evidence>
<dbReference type="InterPro" id="IPR025657">
    <property type="entry name" value="RadC_JAB"/>
</dbReference>
<feature type="domain" description="MPN" evidence="9">
    <location>
        <begin position="112"/>
        <end position="234"/>
    </location>
</feature>
<dbReference type="EMBL" id="ACIZ01000056">
    <property type="protein sequence ID" value="EEN80547.1"/>
    <property type="molecule type" value="Genomic_DNA"/>
</dbReference>
<dbReference type="InterPro" id="IPR046778">
    <property type="entry name" value="UPF0758_N"/>
</dbReference>
<evidence type="ECO:0000313" key="11">
    <source>
        <dbReference type="Proteomes" id="UP000004525"/>
    </source>
</evidence>
<evidence type="ECO:0000256" key="1">
    <source>
        <dbReference type="ARBA" id="ARBA00010243"/>
    </source>
</evidence>
<dbReference type="SUPFAM" id="SSF102712">
    <property type="entry name" value="JAB1/MPN domain"/>
    <property type="match status" value="1"/>
</dbReference>
<dbReference type="InterPro" id="IPR037518">
    <property type="entry name" value="MPN"/>
</dbReference>
<dbReference type="NCBIfam" id="NF000642">
    <property type="entry name" value="PRK00024.1"/>
    <property type="match status" value="1"/>
</dbReference>
<dbReference type="GO" id="GO:0008237">
    <property type="term" value="F:metallopeptidase activity"/>
    <property type="evidence" value="ECO:0007669"/>
    <property type="project" value="UniProtKB-KW"/>
</dbReference>
<name>C2JWM9_LACRM</name>
<evidence type="ECO:0000256" key="7">
    <source>
        <dbReference type="RuleBase" id="RU003797"/>
    </source>
</evidence>
<evidence type="ECO:0000256" key="6">
    <source>
        <dbReference type="ARBA" id="ARBA00023049"/>
    </source>
</evidence>
<accession>C2JWM9</accession>
<evidence type="ECO:0000256" key="5">
    <source>
        <dbReference type="ARBA" id="ARBA00022833"/>
    </source>
</evidence>
<comment type="caution">
    <text evidence="10">The sequence shown here is derived from an EMBL/GenBank/DDBJ whole genome shotgun (WGS) entry which is preliminary data.</text>
</comment>
<organism evidence="10 11">
    <name type="scientific">Lacticaseibacillus rhamnosus (strain LMS2-1)</name>
    <dbReference type="NCBI Taxonomy" id="525361"/>
    <lineage>
        <taxon>Bacteria</taxon>
        <taxon>Bacillati</taxon>
        <taxon>Bacillota</taxon>
        <taxon>Bacilli</taxon>
        <taxon>Lactobacillales</taxon>
        <taxon>Lactobacillaceae</taxon>
        <taxon>Lacticaseibacillus</taxon>
    </lineage>
</organism>
<keyword evidence="6" id="KW-0482">Metalloprotease</keyword>
<dbReference type="Pfam" id="PF20582">
    <property type="entry name" value="UPF0758_N"/>
    <property type="match status" value="1"/>
</dbReference>
<reference evidence="10" key="1">
    <citation type="submission" date="2009-01" db="EMBL/GenBank/DDBJ databases">
        <authorList>
            <person name="Qin X."/>
            <person name="Bachman B."/>
            <person name="Battles P."/>
            <person name="Bell A."/>
            <person name="Bess C."/>
            <person name="Bickham C."/>
            <person name="Chaboub L."/>
            <person name="Chen D."/>
            <person name="Coyle M."/>
            <person name="Deiros D.R."/>
            <person name="Dinh H."/>
            <person name="Forbes L."/>
            <person name="Fowler G."/>
            <person name="Francisco L."/>
            <person name="Fu Q."/>
            <person name="Gubbala S."/>
            <person name="Hale W."/>
            <person name="Han Y."/>
            <person name="Hemphill L."/>
            <person name="Highlander S.K."/>
            <person name="Hirani K."/>
            <person name="Hogues M."/>
            <person name="Jackson L."/>
            <person name="Jakkamsetti A."/>
            <person name="Javaid M."/>
            <person name="Jiang H."/>
            <person name="Korchina V."/>
            <person name="Kovar C."/>
            <person name="Lara F."/>
            <person name="Lee S."/>
            <person name="Mata R."/>
            <person name="Mathew T."/>
            <person name="Moen C."/>
            <person name="Morales K."/>
            <person name="Munidasa M."/>
            <person name="Nazareth L."/>
            <person name="Ngo R."/>
            <person name="Nguyen L."/>
            <person name="Okwuonu G."/>
            <person name="Ongeri F."/>
            <person name="Patil S."/>
            <person name="Petrosino J."/>
            <person name="Pham C."/>
            <person name="Pham P."/>
            <person name="Pu L.-L."/>
            <person name="Puazo M."/>
            <person name="Raj R."/>
            <person name="Reid J."/>
            <person name="Rouhana J."/>
            <person name="Saada N."/>
            <person name="Shang Y."/>
            <person name="Simmons D."/>
            <person name="Thornton R."/>
            <person name="Warren J."/>
            <person name="Weissenberger G."/>
            <person name="Zhang J."/>
            <person name="Zhang L."/>
            <person name="Zhou C."/>
            <person name="Zhu D."/>
            <person name="Muzny D."/>
            <person name="Worley K."/>
            <person name="Gibbs R."/>
        </authorList>
    </citation>
    <scope>NUCLEOTIDE SEQUENCE [LARGE SCALE GENOMIC DNA]</scope>
    <source>
        <strain evidence="10">LMS2-1</strain>
    </source>
</reference>
<evidence type="ECO:0000256" key="8">
    <source>
        <dbReference type="SAM" id="MobiDB-lite"/>
    </source>
</evidence>
<gene>
    <name evidence="10" type="primary">radC</name>
    <name evidence="10" type="ORF">HMPREF0539_1313</name>
</gene>
<sequence length="236" mass="25899">MQSHSESGMTEGKTMADATEQPRERLLAHGPQALTDAELLQLIVRAGNQHYPVQEIVSEVLTTYPALRGLAEGDGDSLDHIRGLGAAKRASILAGVELGRRVMRRQSVRYGQIKNSEQLGKTMVSRFAGANQESMLILFLDVKNQIITEQIVAIGTVDSALADPRVVFREALKLSATNLIMVHNHPSGDPSPSQADRDTTTRFQLAAALLGMHLLDHLIIGRQSYYSFARDDPEFN</sequence>
<protein>
    <submittedName>
        <fullName evidence="10">DNA repair protein RadC</fullName>
    </submittedName>
</protein>
<evidence type="ECO:0000256" key="2">
    <source>
        <dbReference type="ARBA" id="ARBA00022670"/>
    </source>
</evidence>
<evidence type="ECO:0000259" key="9">
    <source>
        <dbReference type="PROSITE" id="PS50249"/>
    </source>
</evidence>
<evidence type="ECO:0000313" key="10">
    <source>
        <dbReference type="EMBL" id="EEN80547.1"/>
    </source>
</evidence>
<dbReference type="NCBIfam" id="TIGR00608">
    <property type="entry name" value="radc"/>
    <property type="match status" value="1"/>
</dbReference>
<dbReference type="GO" id="GO:0046872">
    <property type="term" value="F:metal ion binding"/>
    <property type="evidence" value="ECO:0007669"/>
    <property type="project" value="UniProtKB-KW"/>
</dbReference>
<dbReference type="InterPro" id="IPR020891">
    <property type="entry name" value="UPF0758_CS"/>
</dbReference>
<dbReference type="PROSITE" id="PS01302">
    <property type="entry name" value="UPF0758"/>
    <property type="match status" value="1"/>
</dbReference>
<dbReference type="CDD" id="cd08071">
    <property type="entry name" value="MPN_DUF2466"/>
    <property type="match status" value="1"/>
</dbReference>
<keyword evidence="5" id="KW-0862">Zinc</keyword>
<dbReference type="PROSITE" id="PS50249">
    <property type="entry name" value="MPN"/>
    <property type="match status" value="1"/>
</dbReference>
<dbReference type="AlphaFoldDB" id="C2JWM9"/>
<feature type="region of interest" description="Disordered" evidence="8">
    <location>
        <begin position="1"/>
        <end position="20"/>
    </location>
</feature>
<dbReference type="PANTHER" id="PTHR30471:SF3">
    <property type="entry name" value="UPF0758 PROTEIN YEES-RELATED"/>
    <property type="match status" value="1"/>
</dbReference>
<keyword evidence="4" id="KW-0378">Hydrolase</keyword>
<dbReference type="PANTHER" id="PTHR30471">
    <property type="entry name" value="DNA REPAIR PROTEIN RADC"/>
    <property type="match status" value="1"/>
</dbReference>
<dbReference type="GO" id="GO:0006508">
    <property type="term" value="P:proteolysis"/>
    <property type="evidence" value="ECO:0007669"/>
    <property type="project" value="UniProtKB-KW"/>
</dbReference>
<keyword evidence="11" id="KW-1185">Reference proteome</keyword>
<comment type="similarity">
    <text evidence="1 7">Belongs to the UPF0758 family.</text>
</comment>
<dbReference type="Gene3D" id="3.40.140.10">
    <property type="entry name" value="Cytidine Deaminase, domain 2"/>
    <property type="match status" value="1"/>
</dbReference>
<dbReference type="HOGENOM" id="CLU_073529_0_2_9"/>
<dbReference type="Proteomes" id="UP000004525">
    <property type="component" value="Unassembled WGS sequence"/>
</dbReference>
<dbReference type="InterPro" id="IPR001405">
    <property type="entry name" value="UPF0758"/>
</dbReference>
<keyword evidence="3" id="KW-0479">Metal-binding</keyword>